<gene>
    <name evidence="1" type="ORF">Zmor_016060</name>
</gene>
<reference evidence="1" key="1">
    <citation type="journal article" date="2023" name="G3 (Bethesda)">
        <title>Whole genome assemblies of Zophobas morio and Tenebrio molitor.</title>
        <authorList>
            <person name="Kaur S."/>
            <person name="Stinson S.A."/>
            <person name="diCenzo G.C."/>
        </authorList>
    </citation>
    <scope>NUCLEOTIDE SEQUENCE</scope>
    <source>
        <strain evidence="1">QUZm001</strain>
    </source>
</reference>
<name>A0AA38IJ39_9CUCU</name>
<dbReference type="EMBL" id="JALNTZ010000004">
    <property type="protein sequence ID" value="KAJ3657025.1"/>
    <property type="molecule type" value="Genomic_DNA"/>
</dbReference>
<keyword evidence="2" id="KW-1185">Reference proteome</keyword>
<dbReference type="Proteomes" id="UP001168821">
    <property type="component" value="Unassembled WGS sequence"/>
</dbReference>
<accession>A0AA38IJ39</accession>
<sequence>MGSPFRMVYVKVRSGDDTFLEDHECTEDSPNYAKISQSILQYEEMKIDFFYTSTEEHRNLWLRQTCMHQNKILQECVTLLQPVEPGSMNQHSIAHVLAPGCPHFAEDVYLLTEIYSGNSLLCEFVLILANADQI</sequence>
<protein>
    <submittedName>
        <fullName evidence="1">Uncharacterized protein</fullName>
    </submittedName>
</protein>
<comment type="caution">
    <text evidence="1">The sequence shown here is derived from an EMBL/GenBank/DDBJ whole genome shotgun (WGS) entry which is preliminary data.</text>
</comment>
<evidence type="ECO:0000313" key="1">
    <source>
        <dbReference type="EMBL" id="KAJ3657025.1"/>
    </source>
</evidence>
<evidence type="ECO:0000313" key="2">
    <source>
        <dbReference type="Proteomes" id="UP001168821"/>
    </source>
</evidence>
<proteinExistence type="predicted"/>
<organism evidence="1 2">
    <name type="scientific">Zophobas morio</name>
    <dbReference type="NCBI Taxonomy" id="2755281"/>
    <lineage>
        <taxon>Eukaryota</taxon>
        <taxon>Metazoa</taxon>
        <taxon>Ecdysozoa</taxon>
        <taxon>Arthropoda</taxon>
        <taxon>Hexapoda</taxon>
        <taxon>Insecta</taxon>
        <taxon>Pterygota</taxon>
        <taxon>Neoptera</taxon>
        <taxon>Endopterygota</taxon>
        <taxon>Coleoptera</taxon>
        <taxon>Polyphaga</taxon>
        <taxon>Cucujiformia</taxon>
        <taxon>Tenebrionidae</taxon>
        <taxon>Zophobas</taxon>
    </lineage>
</organism>
<dbReference type="AlphaFoldDB" id="A0AA38IJ39"/>